<evidence type="ECO:0000313" key="4">
    <source>
        <dbReference type="Proteomes" id="UP001164746"/>
    </source>
</evidence>
<organism evidence="3 4">
    <name type="scientific">Mya arenaria</name>
    <name type="common">Soft-shell clam</name>
    <dbReference type="NCBI Taxonomy" id="6604"/>
    <lineage>
        <taxon>Eukaryota</taxon>
        <taxon>Metazoa</taxon>
        <taxon>Spiralia</taxon>
        <taxon>Lophotrochozoa</taxon>
        <taxon>Mollusca</taxon>
        <taxon>Bivalvia</taxon>
        <taxon>Autobranchia</taxon>
        <taxon>Heteroconchia</taxon>
        <taxon>Euheterodonta</taxon>
        <taxon>Imparidentia</taxon>
        <taxon>Neoheterodontei</taxon>
        <taxon>Myida</taxon>
        <taxon>Myoidea</taxon>
        <taxon>Myidae</taxon>
        <taxon>Mya</taxon>
    </lineage>
</organism>
<accession>A0ABY7E791</accession>
<evidence type="ECO:0000313" key="3">
    <source>
        <dbReference type="EMBL" id="WAR05928.1"/>
    </source>
</evidence>
<evidence type="ECO:0000256" key="2">
    <source>
        <dbReference type="SAM" id="SignalP"/>
    </source>
</evidence>
<feature type="signal peptide" evidence="2">
    <location>
        <begin position="1"/>
        <end position="20"/>
    </location>
</feature>
<dbReference type="EMBL" id="CP111016">
    <property type="protein sequence ID" value="WAR05928.1"/>
    <property type="molecule type" value="Genomic_DNA"/>
</dbReference>
<keyword evidence="4" id="KW-1185">Reference proteome</keyword>
<proteinExistence type="predicted"/>
<dbReference type="Proteomes" id="UP001164746">
    <property type="component" value="Chromosome 5"/>
</dbReference>
<reference evidence="3" key="1">
    <citation type="submission" date="2022-11" db="EMBL/GenBank/DDBJ databases">
        <title>Centuries of genome instability and evolution in soft-shell clam transmissible cancer (bioRxiv).</title>
        <authorList>
            <person name="Hart S.F.M."/>
            <person name="Yonemitsu M.A."/>
            <person name="Giersch R.M."/>
            <person name="Beal B.F."/>
            <person name="Arriagada G."/>
            <person name="Davis B.W."/>
            <person name="Ostrander E.A."/>
            <person name="Goff S.P."/>
            <person name="Metzger M.J."/>
        </authorList>
    </citation>
    <scope>NUCLEOTIDE SEQUENCE</scope>
    <source>
        <strain evidence="3">MELC-2E11</strain>
        <tissue evidence="3">Siphon/mantle</tissue>
    </source>
</reference>
<protein>
    <submittedName>
        <fullName evidence="3">Uncharacterized protein</fullName>
    </submittedName>
</protein>
<feature type="chain" id="PRO_5046172753" evidence="2">
    <location>
        <begin position="21"/>
        <end position="305"/>
    </location>
</feature>
<keyword evidence="2" id="KW-0732">Signal</keyword>
<evidence type="ECO:0000256" key="1">
    <source>
        <dbReference type="SAM" id="MobiDB-lite"/>
    </source>
</evidence>
<gene>
    <name evidence="3" type="ORF">MAR_021297</name>
</gene>
<sequence>MICFMDSKIIVWTFLHFATSSKIGVSPVSSEIILTASRVISAHQQKFIEVTCTTLHVSTANFKIYYTSNGSTNLKSCIKVTSCVIGLHRLYDLKQAYECKVMMTIGNLSKTTIAENLLPRTDYDKIQRENRRQCTRKSSAYDVVELPEFPKTRPEKVQSEKNDTTEPYFVRRLQSIRRSVFSSASTASGYMNMMLPQDISTSRTRSKKDQHEETSYAIPDVTPRIPTPSPIPRRDKKPVAHQTLSPRTTRVKPPSISTLPSRLHKIRNACQRKQHHVGLNQNYTELTKYLDRHSRTKEVIHRLRL</sequence>
<feature type="region of interest" description="Disordered" evidence="1">
    <location>
        <begin position="200"/>
        <end position="258"/>
    </location>
</feature>
<name>A0ABY7E791_MYAAR</name>